<dbReference type="Pfam" id="PF02566">
    <property type="entry name" value="OsmC"/>
    <property type="match status" value="1"/>
</dbReference>
<sequence length="146" mass="15957">MISVDFKRMFSRPLKQQHVHAHNILGDEWFCTDNNGQGIICSAGNGSAPSPINYLLMSLGACTGSGIKFNLEKRGKKVRSVDIDITGDWTRKPSLRIGDIQLNVTVDADIDQELFSKIVDEVTNKFCPVAGTLLHAANIKSSAVVK</sequence>
<dbReference type="InterPro" id="IPR036102">
    <property type="entry name" value="OsmC/Ohrsf"/>
</dbReference>
<evidence type="ECO:0000313" key="2">
    <source>
        <dbReference type="Proteomes" id="UP001470230"/>
    </source>
</evidence>
<evidence type="ECO:0000313" key="1">
    <source>
        <dbReference type="EMBL" id="KAK8898283.1"/>
    </source>
</evidence>
<dbReference type="InterPro" id="IPR015946">
    <property type="entry name" value="KH_dom-like_a/b"/>
</dbReference>
<protein>
    <recommendedName>
        <fullName evidence="3">OsmC-like protein</fullName>
    </recommendedName>
</protein>
<reference evidence="1 2" key="1">
    <citation type="submission" date="2024-04" db="EMBL/GenBank/DDBJ databases">
        <title>Tritrichomonas musculus Genome.</title>
        <authorList>
            <person name="Alves-Ferreira E."/>
            <person name="Grigg M."/>
            <person name="Lorenzi H."/>
            <person name="Galac M."/>
        </authorList>
    </citation>
    <scope>NUCLEOTIDE SEQUENCE [LARGE SCALE GENOMIC DNA]</scope>
    <source>
        <strain evidence="1 2">EAF2021</strain>
    </source>
</reference>
<dbReference type="InterPro" id="IPR003718">
    <property type="entry name" value="OsmC/Ohr_fam"/>
</dbReference>
<gene>
    <name evidence="1" type="ORF">M9Y10_000562</name>
</gene>
<comment type="caution">
    <text evidence="1">The sequence shown here is derived from an EMBL/GenBank/DDBJ whole genome shotgun (WGS) entry which is preliminary data.</text>
</comment>
<accession>A0ABR2L4K1</accession>
<name>A0ABR2L4K1_9EUKA</name>
<dbReference type="SUPFAM" id="SSF82784">
    <property type="entry name" value="OsmC-like"/>
    <property type="match status" value="1"/>
</dbReference>
<keyword evidence="2" id="KW-1185">Reference proteome</keyword>
<evidence type="ECO:0008006" key="3">
    <source>
        <dbReference type="Google" id="ProtNLM"/>
    </source>
</evidence>
<dbReference type="Proteomes" id="UP001470230">
    <property type="component" value="Unassembled WGS sequence"/>
</dbReference>
<dbReference type="PANTHER" id="PTHR34352">
    <property type="entry name" value="PROTEIN YHFA"/>
    <property type="match status" value="1"/>
</dbReference>
<dbReference type="PANTHER" id="PTHR34352:SF1">
    <property type="entry name" value="PROTEIN YHFA"/>
    <property type="match status" value="1"/>
</dbReference>
<organism evidence="1 2">
    <name type="scientific">Tritrichomonas musculus</name>
    <dbReference type="NCBI Taxonomy" id="1915356"/>
    <lineage>
        <taxon>Eukaryota</taxon>
        <taxon>Metamonada</taxon>
        <taxon>Parabasalia</taxon>
        <taxon>Tritrichomonadida</taxon>
        <taxon>Tritrichomonadidae</taxon>
        <taxon>Tritrichomonas</taxon>
    </lineage>
</organism>
<proteinExistence type="predicted"/>
<dbReference type="EMBL" id="JAPFFF010000001">
    <property type="protein sequence ID" value="KAK8898283.1"/>
    <property type="molecule type" value="Genomic_DNA"/>
</dbReference>
<dbReference type="Gene3D" id="3.30.300.20">
    <property type="match status" value="1"/>
</dbReference>